<gene>
    <name evidence="10 15" type="primary">murF</name>
    <name evidence="15" type="ORF">DBZ36_16090</name>
</gene>
<comment type="similarity">
    <text evidence="10">Belongs to the MurCDEF family. MurF subfamily.</text>
</comment>
<keyword evidence="16" id="KW-1185">Reference proteome</keyword>
<evidence type="ECO:0000259" key="12">
    <source>
        <dbReference type="Pfam" id="PF01225"/>
    </source>
</evidence>
<dbReference type="InterPro" id="IPR013221">
    <property type="entry name" value="Mur_ligase_cen"/>
</dbReference>
<dbReference type="EMBL" id="RAQO01000008">
    <property type="protein sequence ID" value="RKF15888.1"/>
    <property type="molecule type" value="Genomic_DNA"/>
</dbReference>
<dbReference type="GO" id="GO:0009252">
    <property type="term" value="P:peptidoglycan biosynthetic process"/>
    <property type="evidence" value="ECO:0007669"/>
    <property type="project" value="UniProtKB-UniRule"/>
</dbReference>
<evidence type="ECO:0000313" key="15">
    <source>
        <dbReference type="EMBL" id="RKF15888.1"/>
    </source>
</evidence>
<comment type="catalytic activity">
    <reaction evidence="10 11">
        <text>D-alanyl-D-alanine + UDP-N-acetyl-alpha-D-muramoyl-L-alanyl-gamma-D-glutamyl-meso-2,6-diaminopimelate + ATP = UDP-N-acetyl-alpha-D-muramoyl-L-alanyl-gamma-D-glutamyl-meso-2,6-diaminopimeloyl-D-alanyl-D-alanine + ADP + phosphate + H(+)</text>
        <dbReference type="Rhea" id="RHEA:28374"/>
        <dbReference type="ChEBI" id="CHEBI:15378"/>
        <dbReference type="ChEBI" id="CHEBI:30616"/>
        <dbReference type="ChEBI" id="CHEBI:43474"/>
        <dbReference type="ChEBI" id="CHEBI:57822"/>
        <dbReference type="ChEBI" id="CHEBI:61386"/>
        <dbReference type="ChEBI" id="CHEBI:83905"/>
        <dbReference type="ChEBI" id="CHEBI:456216"/>
        <dbReference type="EC" id="6.3.2.10"/>
    </reaction>
</comment>
<evidence type="ECO:0000256" key="6">
    <source>
        <dbReference type="ARBA" id="ARBA00022960"/>
    </source>
</evidence>
<dbReference type="RefSeq" id="WP_120355973.1">
    <property type="nucleotide sequence ID" value="NZ_RAQO01000008.1"/>
</dbReference>
<keyword evidence="1 10" id="KW-0963">Cytoplasm</keyword>
<dbReference type="GO" id="GO:0071555">
    <property type="term" value="P:cell wall organization"/>
    <property type="evidence" value="ECO:0007669"/>
    <property type="project" value="UniProtKB-KW"/>
</dbReference>
<dbReference type="Gene3D" id="3.40.1190.10">
    <property type="entry name" value="Mur-like, catalytic domain"/>
    <property type="match status" value="1"/>
</dbReference>
<dbReference type="GO" id="GO:0008360">
    <property type="term" value="P:regulation of cell shape"/>
    <property type="evidence" value="ECO:0007669"/>
    <property type="project" value="UniProtKB-KW"/>
</dbReference>
<reference evidence="15 16" key="1">
    <citation type="submission" date="2018-09" db="EMBL/GenBank/DDBJ databases">
        <authorList>
            <person name="Wang Z."/>
        </authorList>
    </citation>
    <scope>NUCLEOTIDE SEQUENCE [LARGE SCALE GENOMIC DNA]</scope>
    <source>
        <strain evidence="15 16">ALS 81</strain>
    </source>
</reference>
<dbReference type="AlphaFoldDB" id="A0A420E979"/>
<dbReference type="Gene3D" id="3.90.190.20">
    <property type="entry name" value="Mur ligase, C-terminal domain"/>
    <property type="match status" value="1"/>
</dbReference>
<comment type="caution">
    <text evidence="15">The sequence shown here is derived from an EMBL/GenBank/DDBJ whole genome shotgun (WGS) entry which is preliminary data.</text>
</comment>
<dbReference type="InterPro" id="IPR036565">
    <property type="entry name" value="Mur-like_cat_sf"/>
</dbReference>
<evidence type="ECO:0000256" key="8">
    <source>
        <dbReference type="ARBA" id="ARBA00023306"/>
    </source>
</evidence>
<evidence type="ECO:0000256" key="5">
    <source>
        <dbReference type="ARBA" id="ARBA00022840"/>
    </source>
</evidence>
<evidence type="ECO:0000313" key="16">
    <source>
        <dbReference type="Proteomes" id="UP000286482"/>
    </source>
</evidence>
<keyword evidence="4 10" id="KW-0547">Nucleotide-binding</keyword>
<evidence type="ECO:0000256" key="1">
    <source>
        <dbReference type="ARBA" id="ARBA00022490"/>
    </source>
</evidence>
<evidence type="ECO:0000256" key="7">
    <source>
        <dbReference type="ARBA" id="ARBA00022984"/>
    </source>
</evidence>
<dbReference type="HAMAP" id="MF_02019">
    <property type="entry name" value="MurF"/>
    <property type="match status" value="1"/>
</dbReference>
<organism evidence="15 16">
    <name type="scientific">Alginatibacterium sediminis</name>
    <dbReference type="NCBI Taxonomy" id="2164068"/>
    <lineage>
        <taxon>Bacteria</taxon>
        <taxon>Pseudomonadati</taxon>
        <taxon>Pseudomonadota</taxon>
        <taxon>Gammaproteobacteria</taxon>
        <taxon>Alteromonadales</taxon>
        <taxon>Alteromonadaceae</taxon>
        <taxon>Alginatibacterium</taxon>
    </lineage>
</organism>
<dbReference type="GO" id="GO:0008766">
    <property type="term" value="F:UDP-N-acetylmuramoylalanyl-D-glutamyl-2,6-diaminopimelate-D-alanyl-D-alanine ligase activity"/>
    <property type="evidence" value="ECO:0007669"/>
    <property type="project" value="RHEA"/>
</dbReference>
<comment type="function">
    <text evidence="10 11">Involved in cell wall formation. Catalyzes the final step in the synthesis of UDP-N-acetylmuramoyl-pentapeptide, the precursor of murein.</text>
</comment>
<dbReference type="InterPro" id="IPR005863">
    <property type="entry name" value="UDP-N-AcMur_synth"/>
</dbReference>
<evidence type="ECO:0000259" key="14">
    <source>
        <dbReference type="Pfam" id="PF08245"/>
    </source>
</evidence>
<dbReference type="Proteomes" id="UP000286482">
    <property type="component" value="Unassembled WGS sequence"/>
</dbReference>
<dbReference type="PANTHER" id="PTHR43024:SF1">
    <property type="entry name" value="UDP-N-ACETYLMURAMOYL-TRIPEPTIDE--D-ALANYL-D-ALANINE LIGASE"/>
    <property type="match status" value="1"/>
</dbReference>
<dbReference type="Pfam" id="PF08245">
    <property type="entry name" value="Mur_ligase_M"/>
    <property type="match status" value="1"/>
</dbReference>
<dbReference type="SUPFAM" id="SSF53244">
    <property type="entry name" value="MurD-like peptide ligases, peptide-binding domain"/>
    <property type="match status" value="1"/>
</dbReference>
<evidence type="ECO:0000256" key="3">
    <source>
        <dbReference type="ARBA" id="ARBA00022618"/>
    </source>
</evidence>
<evidence type="ECO:0000256" key="9">
    <source>
        <dbReference type="ARBA" id="ARBA00023316"/>
    </source>
</evidence>
<dbReference type="EC" id="6.3.2.10" evidence="10 11"/>
<dbReference type="Gene3D" id="3.40.1390.10">
    <property type="entry name" value="MurE/MurF, N-terminal domain"/>
    <property type="match status" value="1"/>
</dbReference>
<evidence type="ECO:0000256" key="11">
    <source>
        <dbReference type="RuleBase" id="RU004136"/>
    </source>
</evidence>
<keyword evidence="3 10" id="KW-0132">Cell division</keyword>
<accession>A0A420E979</accession>
<keyword evidence="8 10" id="KW-0131">Cell cycle</keyword>
<dbReference type="InterPro" id="IPR004101">
    <property type="entry name" value="Mur_ligase_C"/>
</dbReference>
<dbReference type="PANTHER" id="PTHR43024">
    <property type="entry name" value="UDP-N-ACETYLMURAMOYL-TRIPEPTIDE--D-ALANYL-D-ALANINE LIGASE"/>
    <property type="match status" value="1"/>
</dbReference>
<name>A0A420E979_9ALTE</name>
<comment type="subcellular location">
    <subcellularLocation>
        <location evidence="10 11">Cytoplasm</location>
    </subcellularLocation>
</comment>
<dbReference type="Pfam" id="PF01225">
    <property type="entry name" value="Mur_ligase"/>
    <property type="match status" value="1"/>
</dbReference>
<dbReference type="InterPro" id="IPR000713">
    <property type="entry name" value="Mur_ligase_N"/>
</dbReference>
<keyword evidence="6 10" id="KW-0133">Cell shape</keyword>
<keyword evidence="5 10" id="KW-0067">ATP-binding</keyword>
<feature type="domain" description="Mur ligase C-terminal" evidence="13">
    <location>
        <begin position="316"/>
        <end position="431"/>
    </location>
</feature>
<dbReference type="InterPro" id="IPR036615">
    <property type="entry name" value="Mur_ligase_C_dom_sf"/>
</dbReference>
<protein>
    <recommendedName>
        <fullName evidence="10 11">UDP-N-acetylmuramoyl-tripeptide--D-alanyl-D-alanine ligase</fullName>
        <ecNumber evidence="10 11">6.3.2.10</ecNumber>
    </recommendedName>
    <alternativeName>
        <fullName evidence="10">D-alanyl-D-alanine-adding enzyme</fullName>
    </alternativeName>
</protein>
<keyword evidence="9 10" id="KW-0961">Cell wall biogenesis/degradation</keyword>
<proteinExistence type="inferred from homology"/>
<dbReference type="GO" id="GO:0005737">
    <property type="term" value="C:cytoplasm"/>
    <property type="evidence" value="ECO:0007669"/>
    <property type="project" value="UniProtKB-SubCell"/>
</dbReference>
<evidence type="ECO:0000256" key="10">
    <source>
        <dbReference type="HAMAP-Rule" id="MF_02019"/>
    </source>
</evidence>
<dbReference type="SUPFAM" id="SSF63418">
    <property type="entry name" value="MurE/MurF N-terminal domain"/>
    <property type="match status" value="1"/>
</dbReference>
<dbReference type="Pfam" id="PF02875">
    <property type="entry name" value="Mur_ligase_C"/>
    <property type="match status" value="1"/>
</dbReference>
<feature type="domain" description="Mur ligase N-terminal catalytic" evidence="12">
    <location>
        <begin position="24"/>
        <end position="79"/>
    </location>
</feature>
<dbReference type="InterPro" id="IPR051046">
    <property type="entry name" value="MurCDEF_CellWall_CoF430Synth"/>
</dbReference>
<feature type="domain" description="Mur ligase central" evidence="14">
    <location>
        <begin position="106"/>
        <end position="294"/>
    </location>
</feature>
<dbReference type="OrthoDB" id="9801978at2"/>
<dbReference type="GO" id="GO:0047480">
    <property type="term" value="F:UDP-N-acetylmuramoyl-tripeptide-D-alanyl-D-alanine ligase activity"/>
    <property type="evidence" value="ECO:0007669"/>
    <property type="project" value="UniProtKB-UniRule"/>
</dbReference>
<dbReference type="SUPFAM" id="SSF53623">
    <property type="entry name" value="MurD-like peptide ligases, catalytic domain"/>
    <property type="match status" value="1"/>
</dbReference>
<comment type="pathway">
    <text evidence="10 11">Cell wall biogenesis; peptidoglycan biosynthesis.</text>
</comment>
<evidence type="ECO:0000256" key="4">
    <source>
        <dbReference type="ARBA" id="ARBA00022741"/>
    </source>
</evidence>
<evidence type="ECO:0000259" key="13">
    <source>
        <dbReference type="Pfam" id="PF02875"/>
    </source>
</evidence>
<keyword evidence="7 10" id="KW-0573">Peptidoglycan synthesis</keyword>
<feature type="binding site" evidence="10">
    <location>
        <begin position="107"/>
        <end position="113"/>
    </location>
    <ligand>
        <name>ATP</name>
        <dbReference type="ChEBI" id="CHEBI:30616"/>
    </ligand>
</feature>
<dbReference type="NCBIfam" id="TIGR01143">
    <property type="entry name" value="murF"/>
    <property type="match status" value="1"/>
</dbReference>
<dbReference type="GO" id="GO:0051301">
    <property type="term" value="P:cell division"/>
    <property type="evidence" value="ECO:0007669"/>
    <property type="project" value="UniProtKB-KW"/>
</dbReference>
<keyword evidence="2 10" id="KW-0436">Ligase</keyword>
<dbReference type="InterPro" id="IPR035911">
    <property type="entry name" value="MurE/MurF_N"/>
</dbReference>
<dbReference type="GO" id="GO:0005524">
    <property type="term" value="F:ATP binding"/>
    <property type="evidence" value="ECO:0007669"/>
    <property type="project" value="UniProtKB-UniRule"/>
</dbReference>
<sequence length="453" mass="48214">MIALKLSQWQEFCQGQLIGQDITVSQIETDTRNIQKGALFVALRGEKFDGHDYLLQAVEKGACAVLVEQQSSLNIPQIVVADTRLALGALAKGLRQQLAIPCCSMTGSNGKTSVKELCAGILQQQYRVLATGGNFNNDIGVPLTLLRLQPQHQRAVIELGANHAGEIAYTASLAAPEVGLVNNIAAAHIEGFASEAGVAAAKSELFQALPRNGLAIAPLNHSWREQLDKAAQHCRRQYFDINDAQADYFTTELKLLGLEGSEFTLHTPIGHARIRLQLAGAHNVSNALAASAIAIAMGANLASVVTGLAAAQSVRGRLNTRKLSDGITVIDDSYNANPQSFLAATSILESMSGRRILVAGDMGELGDICQSAHQQVASKALASGIELWTCGPHFGQLAMPGQHSYLDQAELNQDLIASLGQEPSAILVKGSRSAAMEKVAQAIIHKFSENNEC</sequence>
<evidence type="ECO:0000256" key="2">
    <source>
        <dbReference type="ARBA" id="ARBA00022598"/>
    </source>
</evidence>
<dbReference type="UniPathway" id="UPA00219"/>